<name>A0ABZ1AWU6_9ACTN</name>
<evidence type="ECO:0000313" key="2">
    <source>
        <dbReference type="EMBL" id="WRL61981.1"/>
    </source>
</evidence>
<gene>
    <name evidence="2" type="ORF">U6N30_18035</name>
</gene>
<organism evidence="2 3">
    <name type="scientific">Blastococcus brunescens</name>
    <dbReference type="NCBI Taxonomy" id="1564165"/>
    <lineage>
        <taxon>Bacteria</taxon>
        <taxon>Bacillati</taxon>
        <taxon>Actinomycetota</taxon>
        <taxon>Actinomycetes</taxon>
        <taxon>Geodermatophilales</taxon>
        <taxon>Geodermatophilaceae</taxon>
        <taxon>Blastococcus</taxon>
    </lineage>
</organism>
<keyword evidence="3" id="KW-1185">Reference proteome</keyword>
<dbReference type="RefSeq" id="WP_324273339.1">
    <property type="nucleotide sequence ID" value="NZ_CP141261.1"/>
</dbReference>
<evidence type="ECO:0000313" key="3">
    <source>
        <dbReference type="Proteomes" id="UP001324287"/>
    </source>
</evidence>
<reference evidence="2 3" key="1">
    <citation type="submission" date="2023-12" db="EMBL/GenBank/DDBJ databases">
        <title>Blastococcus brunescens sp. nov., an actonobacterium isolated from sandstone collected in sahara desert.</title>
        <authorList>
            <person name="Gtari M."/>
            <person name="Ghodhbane F."/>
        </authorList>
    </citation>
    <scope>NUCLEOTIDE SEQUENCE [LARGE SCALE GENOMIC DNA]</scope>
    <source>
        <strain evidence="2 3">BMG 8361</strain>
    </source>
</reference>
<feature type="region of interest" description="Disordered" evidence="1">
    <location>
        <begin position="1"/>
        <end position="21"/>
    </location>
</feature>
<sequence length="188" mass="19431">MHATVHPYRRPADAGTDPVAPDPVAAVLASAGDPAGSIVVEPGDGDGGTVVALWPDGVPVPDGTRSYLLSDRVDGLAAGRTPLFAQLTWVNGAGDAAVARAAERGGRERIHPAIQDVEGLVGVLVFRSADDRILVVGLATGLETHAEVRDRIARTPLLPGEDPALLPGADRIELGRVLRADVPAEVRS</sequence>
<protein>
    <submittedName>
        <fullName evidence="2">Uncharacterized protein</fullName>
    </submittedName>
</protein>
<dbReference type="EMBL" id="CP141261">
    <property type="protein sequence ID" value="WRL61981.1"/>
    <property type="molecule type" value="Genomic_DNA"/>
</dbReference>
<proteinExistence type="predicted"/>
<dbReference type="Proteomes" id="UP001324287">
    <property type="component" value="Chromosome"/>
</dbReference>
<evidence type="ECO:0000256" key="1">
    <source>
        <dbReference type="SAM" id="MobiDB-lite"/>
    </source>
</evidence>
<accession>A0ABZ1AWU6</accession>